<dbReference type="PANTHER" id="PTHR11271:SF6">
    <property type="entry name" value="GUANINE DEAMINASE"/>
    <property type="match status" value="1"/>
</dbReference>
<feature type="domain" description="Amidohydrolase-related" evidence="9">
    <location>
        <begin position="64"/>
        <end position="424"/>
    </location>
</feature>
<comment type="pathway">
    <text evidence="1 8">Purine metabolism; guanine degradation; xanthine from guanine: step 1/1.</text>
</comment>
<evidence type="ECO:0000313" key="10">
    <source>
        <dbReference type="EMBL" id="MDQ2094877.1"/>
    </source>
</evidence>
<dbReference type="RefSeq" id="WP_317626485.1">
    <property type="nucleotide sequence ID" value="NZ_JANFFA010000003.1"/>
</dbReference>
<dbReference type="NCBIfam" id="TIGR02967">
    <property type="entry name" value="guan_deamin"/>
    <property type="match status" value="1"/>
</dbReference>
<keyword evidence="5 8" id="KW-0378">Hydrolase</keyword>
<dbReference type="EC" id="3.5.4.3" evidence="3 7"/>
<evidence type="ECO:0000256" key="1">
    <source>
        <dbReference type="ARBA" id="ARBA00004984"/>
    </source>
</evidence>
<dbReference type="GO" id="GO:0005829">
    <property type="term" value="C:cytosol"/>
    <property type="evidence" value="ECO:0007669"/>
    <property type="project" value="TreeGrafter"/>
</dbReference>
<evidence type="ECO:0000256" key="3">
    <source>
        <dbReference type="ARBA" id="ARBA00012781"/>
    </source>
</evidence>
<dbReference type="NCBIfam" id="NF006679">
    <property type="entry name" value="PRK09228.1"/>
    <property type="match status" value="1"/>
</dbReference>
<comment type="catalytic activity">
    <reaction evidence="8">
        <text>guanine + H2O + H(+) = xanthine + NH4(+)</text>
        <dbReference type="Rhea" id="RHEA:14665"/>
        <dbReference type="ChEBI" id="CHEBI:15377"/>
        <dbReference type="ChEBI" id="CHEBI:15378"/>
        <dbReference type="ChEBI" id="CHEBI:16235"/>
        <dbReference type="ChEBI" id="CHEBI:17712"/>
        <dbReference type="ChEBI" id="CHEBI:28938"/>
        <dbReference type="EC" id="3.5.4.3"/>
    </reaction>
</comment>
<keyword evidence="4 8" id="KW-0479">Metal-binding</keyword>
<dbReference type="Gene3D" id="3.20.20.140">
    <property type="entry name" value="Metal-dependent hydrolases"/>
    <property type="match status" value="1"/>
</dbReference>
<dbReference type="SUPFAM" id="SSF51556">
    <property type="entry name" value="Metallo-dependent hydrolases"/>
    <property type="match status" value="1"/>
</dbReference>
<dbReference type="InterPro" id="IPR051607">
    <property type="entry name" value="Metallo-dep_hydrolases"/>
</dbReference>
<organism evidence="10 11">
    <name type="scientific">Rhodalgimonas zhirmunskyi</name>
    <dbReference type="NCBI Taxonomy" id="2964767"/>
    <lineage>
        <taxon>Bacteria</taxon>
        <taxon>Pseudomonadati</taxon>
        <taxon>Pseudomonadota</taxon>
        <taxon>Alphaproteobacteria</taxon>
        <taxon>Rhodobacterales</taxon>
        <taxon>Roseobacteraceae</taxon>
        <taxon>Rhodalgimonas</taxon>
    </lineage>
</organism>
<keyword evidence="11" id="KW-1185">Reference proteome</keyword>
<dbReference type="GO" id="GO:0006147">
    <property type="term" value="P:guanine catabolic process"/>
    <property type="evidence" value="ECO:0007669"/>
    <property type="project" value="UniProtKB-UniRule"/>
</dbReference>
<dbReference type="GO" id="GO:0008892">
    <property type="term" value="F:guanine deaminase activity"/>
    <property type="evidence" value="ECO:0007669"/>
    <property type="project" value="UniProtKB-UniRule"/>
</dbReference>
<comment type="function">
    <text evidence="8">Catalyzes the hydrolytic deamination of guanine, producing xanthine and ammonia.</text>
</comment>
<evidence type="ECO:0000256" key="8">
    <source>
        <dbReference type="RuleBase" id="RU366009"/>
    </source>
</evidence>
<keyword evidence="6 8" id="KW-0862">Zinc</keyword>
<dbReference type="Gene3D" id="2.30.40.10">
    <property type="entry name" value="Urease, subunit C, domain 1"/>
    <property type="match status" value="1"/>
</dbReference>
<comment type="caution">
    <text evidence="10">The sequence shown here is derived from an EMBL/GenBank/DDBJ whole genome shotgun (WGS) entry which is preliminary data.</text>
</comment>
<dbReference type="InterPro" id="IPR014311">
    <property type="entry name" value="Guanine_deaminase"/>
</dbReference>
<gene>
    <name evidence="10" type="primary">guaD</name>
    <name evidence="10" type="ORF">NOI20_12210</name>
</gene>
<dbReference type="PANTHER" id="PTHR11271">
    <property type="entry name" value="GUANINE DEAMINASE"/>
    <property type="match status" value="1"/>
</dbReference>
<evidence type="ECO:0000256" key="5">
    <source>
        <dbReference type="ARBA" id="ARBA00022801"/>
    </source>
</evidence>
<dbReference type="InterPro" id="IPR032466">
    <property type="entry name" value="Metal_Hydrolase"/>
</dbReference>
<sequence>MSAKLIRGRLLSFHREPVGGDERAFSYVEDGALLIRKGVIERAGDWGDLQGLAEEVIDHRPHLITAGFIDPHIHFPQVQVVGSWGAQLLDWLENYTFPAEMRFADAEHARQMAGHFYDLLARHGTTSAVAYCSVHSTSVEAYFEEAARRNMRMIGGKVMMDRGAPEGLTDTPQSGYDDSKALIERWHGKGRALYAITPRFAITSTPEQLEATGALVAEHPECYLQTHVDENRNEIALAAELFPDAPDYMGVYERYGLLGPKSLLGHCIHMSDREIGVVAESGAKPVFCPTSNLFLGSGLYDDAGLRGRGIHGAIATDVGGGTSYSMLQTLNEGYKVLQLQRQQRHPFEMFHWATRGNAVALGLEDRIGTLAEGSEADLVVLDCRATPEMALRADTVETLAEELFLLMVLGDDRAVVQTYVAGEQMK</sequence>
<reference evidence="10" key="1">
    <citation type="submission" date="2022-07" db="EMBL/GenBank/DDBJ databases">
        <authorList>
            <person name="Otstavnykh N."/>
            <person name="Isaeva M."/>
            <person name="Bystritskaya E."/>
        </authorList>
    </citation>
    <scope>NUCLEOTIDE SEQUENCE</scope>
    <source>
        <strain evidence="10">10Alg 79</strain>
    </source>
</reference>
<evidence type="ECO:0000259" key="9">
    <source>
        <dbReference type="Pfam" id="PF01979"/>
    </source>
</evidence>
<comment type="similarity">
    <text evidence="2 8">Belongs to the metallo-dependent hydrolases superfamily. ATZ/TRZ family.</text>
</comment>
<dbReference type="SUPFAM" id="SSF51338">
    <property type="entry name" value="Composite domain of metallo-dependent hydrolases"/>
    <property type="match status" value="1"/>
</dbReference>
<dbReference type="Pfam" id="PF01979">
    <property type="entry name" value="Amidohydro_1"/>
    <property type="match status" value="1"/>
</dbReference>
<name>A0AAJ1UFB1_9RHOB</name>
<accession>A0AAJ1UFB1</accession>
<evidence type="ECO:0000256" key="2">
    <source>
        <dbReference type="ARBA" id="ARBA00006745"/>
    </source>
</evidence>
<evidence type="ECO:0000313" key="11">
    <source>
        <dbReference type="Proteomes" id="UP001227162"/>
    </source>
</evidence>
<dbReference type="Proteomes" id="UP001227162">
    <property type="component" value="Unassembled WGS sequence"/>
</dbReference>
<comment type="cofactor">
    <cofactor evidence="8">
        <name>Zn(2+)</name>
        <dbReference type="ChEBI" id="CHEBI:29105"/>
    </cofactor>
    <text evidence="8">Binds 1 zinc ion per subunit.</text>
</comment>
<evidence type="ECO:0000256" key="7">
    <source>
        <dbReference type="NCBIfam" id="TIGR02967"/>
    </source>
</evidence>
<dbReference type="InterPro" id="IPR006680">
    <property type="entry name" value="Amidohydro-rel"/>
</dbReference>
<evidence type="ECO:0000256" key="4">
    <source>
        <dbReference type="ARBA" id="ARBA00022723"/>
    </source>
</evidence>
<dbReference type="InterPro" id="IPR011059">
    <property type="entry name" value="Metal-dep_hydrolase_composite"/>
</dbReference>
<proteinExistence type="inferred from homology"/>
<dbReference type="EMBL" id="JANFFA010000003">
    <property type="protein sequence ID" value="MDQ2094877.1"/>
    <property type="molecule type" value="Genomic_DNA"/>
</dbReference>
<reference evidence="10" key="2">
    <citation type="submission" date="2023-04" db="EMBL/GenBank/DDBJ databases">
        <title>'Rhodoalgimonas zhirmunskyi' gen. nov., isolated from a red alga.</title>
        <authorList>
            <person name="Nedashkovskaya O.I."/>
            <person name="Otstavnykh N.Y."/>
            <person name="Bystritskaya E.P."/>
            <person name="Balabanova L.A."/>
            <person name="Isaeva M.P."/>
        </authorList>
    </citation>
    <scope>NUCLEOTIDE SEQUENCE</scope>
    <source>
        <strain evidence="10">10Alg 79</strain>
    </source>
</reference>
<evidence type="ECO:0000256" key="6">
    <source>
        <dbReference type="ARBA" id="ARBA00022833"/>
    </source>
</evidence>
<dbReference type="AlphaFoldDB" id="A0AAJ1UFB1"/>
<protein>
    <recommendedName>
        <fullName evidence="3 7">Guanine deaminase</fullName>
        <shortName evidence="8">Guanase</shortName>
        <ecNumber evidence="3 7">3.5.4.3</ecNumber>
    </recommendedName>
    <alternativeName>
        <fullName evidence="8">Guanine aminohydrolase</fullName>
    </alternativeName>
</protein>
<dbReference type="GO" id="GO:0008270">
    <property type="term" value="F:zinc ion binding"/>
    <property type="evidence" value="ECO:0007669"/>
    <property type="project" value="UniProtKB-UniRule"/>
</dbReference>